<gene>
    <name evidence="2" type="ORF">Stube_65240</name>
</gene>
<protein>
    <recommendedName>
        <fullName evidence="4">Lipoprotein</fullName>
    </recommendedName>
</protein>
<evidence type="ECO:0000313" key="3">
    <source>
        <dbReference type="Proteomes" id="UP000431826"/>
    </source>
</evidence>
<keyword evidence="3" id="KW-1185">Reference proteome</keyword>
<proteinExistence type="predicted"/>
<accession>A0A640V4E4</accession>
<dbReference type="Proteomes" id="UP000431826">
    <property type="component" value="Unassembled WGS sequence"/>
</dbReference>
<name>A0A640V4E4_9ACTN</name>
<comment type="caution">
    <text evidence="2">The sequence shown here is derived from an EMBL/GenBank/DDBJ whole genome shotgun (WGS) entry which is preliminary data.</text>
</comment>
<organism evidence="2 3">
    <name type="scientific">Streptomyces tubercidicus</name>
    <dbReference type="NCBI Taxonomy" id="47759"/>
    <lineage>
        <taxon>Bacteria</taxon>
        <taxon>Bacillati</taxon>
        <taxon>Actinomycetota</taxon>
        <taxon>Actinomycetes</taxon>
        <taxon>Kitasatosporales</taxon>
        <taxon>Streptomycetaceae</taxon>
        <taxon>Streptomyces</taxon>
    </lineage>
</organism>
<reference evidence="2 3" key="1">
    <citation type="submission" date="2019-12" db="EMBL/GenBank/DDBJ databases">
        <title>Whole genome shotgun sequence of Streptomyces tubercidicus NBRC 13090.</title>
        <authorList>
            <person name="Ichikawa N."/>
            <person name="Kimura A."/>
            <person name="Kitahashi Y."/>
            <person name="Komaki H."/>
            <person name="Tamura T."/>
        </authorList>
    </citation>
    <scope>NUCLEOTIDE SEQUENCE [LARGE SCALE GENOMIC DNA]</scope>
    <source>
        <strain evidence="2 3">NBRC 13090</strain>
    </source>
</reference>
<dbReference type="EMBL" id="BLIR01000003">
    <property type="protein sequence ID" value="GFE41851.1"/>
    <property type="molecule type" value="Genomic_DNA"/>
</dbReference>
<evidence type="ECO:0008006" key="4">
    <source>
        <dbReference type="Google" id="ProtNLM"/>
    </source>
</evidence>
<keyword evidence="1" id="KW-0732">Signal</keyword>
<feature type="signal peptide" evidence="1">
    <location>
        <begin position="1"/>
        <end position="30"/>
    </location>
</feature>
<dbReference type="AlphaFoldDB" id="A0A640V4E4"/>
<feature type="chain" id="PRO_5038990585" description="Lipoprotein" evidence="1">
    <location>
        <begin position="31"/>
        <end position="257"/>
    </location>
</feature>
<evidence type="ECO:0000313" key="2">
    <source>
        <dbReference type="EMBL" id="GFE41851.1"/>
    </source>
</evidence>
<evidence type="ECO:0000256" key="1">
    <source>
        <dbReference type="SAM" id="SignalP"/>
    </source>
</evidence>
<sequence>MPTLVRMEPLTMTRSAHRRFLALACAPLLAVGLAAGVAPTATEASAATCTVRTADVQVAGRTPVIRTSGADGSSTRPHSRLVGDGCRLIRQNGADVAKRDPVDLSAQPITVNGMGPLRIGMSREAAEQAIGARIPDGPGGPECRDLGVEGGPQNLSLRFSNGDDRLVAIFVLSSTPASLATASGVHVGSTREEVLATYDGEVTSSQDNSGSEELVFAPRLAKFHGRVITFQMNDDGTVASFLAGEPRFTDPLPCGSD</sequence>